<protein>
    <recommendedName>
        <fullName evidence="4 10">2-dehydropantoate 2-reductase</fullName>
        <ecNumber evidence="3 10">1.1.1.169</ecNumber>
    </recommendedName>
    <alternativeName>
        <fullName evidence="8 10">Ketopantoate reductase</fullName>
    </alternativeName>
</protein>
<evidence type="ECO:0000313" key="14">
    <source>
        <dbReference type="Proteomes" id="UP001201549"/>
    </source>
</evidence>
<comment type="similarity">
    <text evidence="2 10">Belongs to the ketopantoate reductase family.</text>
</comment>
<dbReference type="EMBL" id="JAKOGG010000001">
    <property type="protein sequence ID" value="MCS4555089.1"/>
    <property type="molecule type" value="Genomic_DNA"/>
</dbReference>
<dbReference type="InterPro" id="IPR013328">
    <property type="entry name" value="6PGD_dom2"/>
</dbReference>
<evidence type="ECO:0000256" key="8">
    <source>
        <dbReference type="ARBA" id="ARBA00032024"/>
    </source>
</evidence>
<dbReference type="NCBIfam" id="TIGR00745">
    <property type="entry name" value="apbA_panE"/>
    <property type="match status" value="1"/>
</dbReference>
<dbReference type="InterPro" id="IPR003710">
    <property type="entry name" value="ApbA"/>
</dbReference>
<dbReference type="PANTHER" id="PTHR43765">
    <property type="entry name" value="2-DEHYDROPANTOATE 2-REDUCTASE-RELATED"/>
    <property type="match status" value="1"/>
</dbReference>
<dbReference type="RefSeq" id="WP_238894493.1">
    <property type="nucleotide sequence ID" value="NZ_JAKOGG010000001.1"/>
</dbReference>
<dbReference type="Pfam" id="PF02558">
    <property type="entry name" value="ApbA"/>
    <property type="match status" value="1"/>
</dbReference>
<dbReference type="SUPFAM" id="SSF48179">
    <property type="entry name" value="6-phosphogluconate dehydrogenase C-terminal domain-like"/>
    <property type="match status" value="1"/>
</dbReference>
<dbReference type="InterPro" id="IPR036291">
    <property type="entry name" value="NAD(P)-bd_dom_sf"/>
</dbReference>
<dbReference type="InterPro" id="IPR013752">
    <property type="entry name" value="KPA_reductase"/>
</dbReference>
<dbReference type="InterPro" id="IPR008927">
    <property type="entry name" value="6-PGluconate_DH-like_C_sf"/>
</dbReference>
<evidence type="ECO:0000256" key="9">
    <source>
        <dbReference type="ARBA" id="ARBA00048793"/>
    </source>
</evidence>
<comment type="caution">
    <text evidence="13">The sequence shown here is derived from an EMBL/GenBank/DDBJ whole genome shotgun (WGS) entry which is preliminary data.</text>
</comment>
<dbReference type="PANTHER" id="PTHR43765:SF2">
    <property type="entry name" value="2-DEHYDROPANTOATE 2-REDUCTASE"/>
    <property type="match status" value="1"/>
</dbReference>
<evidence type="ECO:0000256" key="1">
    <source>
        <dbReference type="ARBA" id="ARBA00004994"/>
    </source>
</evidence>
<evidence type="ECO:0000256" key="5">
    <source>
        <dbReference type="ARBA" id="ARBA00022655"/>
    </source>
</evidence>
<comment type="pathway">
    <text evidence="1 10">Cofactor biosynthesis; (R)-pantothenate biosynthesis; (R)-pantoate from 3-methyl-2-oxobutanoate: step 2/2.</text>
</comment>
<reference evidence="14" key="2">
    <citation type="submission" date="2023-07" db="EMBL/GenBank/DDBJ databases">
        <title>Shewanella mangrovi sp. nov., an acetaldehyde- degrading bacterium isolated from mangrove sediment.</title>
        <authorList>
            <person name="Liu Y."/>
        </authorList>
    </citation>
    <scope>NUCLEOTIDE SEQUENCE [LARGE SCALE GENOMIC DNA]</scope>
    <source>
        <strain evidence="14">C32</strain>
    </source>
</reference>
<evidence type="ECO:0000259" key="12">
    <source>
        <dbReference type="Pfam" id="PF08546"/>
    </source>
</evidence>
<dbReference type="InterPro" id="IPR013332">
    <property type="entry name" value="KPR_N"/>
</dbReference>
<comment type="function">
    <text evidence="10">Catalyzes the NADPH-dependent reduction of ketopantoate into pantoic acid.</text>
</comment>
<evidence type="ECO:0000259" key="11">
    <source>
        <dbReference type="Pfam" id="PF02558"/>
    </source>
</evidence>
<feature type="domain" description="Ketopantoate reductase C-terminal" evidence="12">
    <location>
        <begin position="184"/>
        <end position="304"/>
    </location>
</feature>
<name>A0ABT2FFM9_9GAMM</name>
<sequence>MTIAILGAGAIGQLIAHQLANANVAPLLLVKPDQATSSNDQTTPFVLEQQDQHQHQQHQFEVISTGDYLTATILPDIELLIVTLKAYQVVPAVSALLPKLSSKCHILLLHNGIGSHLELQPQLDGLGLSLGTTSQGALKLGPRTVRHTGEGMSQFGHCSGPELSAELRESLLRAIPNSSWVEQIMPALWQKLAVNAVINPLTALNNVPNGALTAARYQPQIDAILSELQQVAWLEHIRLDADKLASTVRQVMVLTAENFSSMHQDVLHKRRTEIDYINGYLVKRAAAHKLALPINQQLVSQINRLSPAAA</sequence>
<evidence type="ECO:0000256" key="10">
    <source>
        <dbReference type="RuleBase" id="RU362068"/>
    </source>
</evidence>
<keyword evidence="14" id="KW-1185">Reference proteome</keyword>
<evidence type="ECO:0000256" key="3">
    <source>
        <dbReference type="ARBA" id="ARBA00013014"/>
    </source>
</evidence>
<reference evidence="13 14" key="1">
    <citation type="submission" date="2022-02" db="EMBL/GenBank/DDBJ databases">
        <authorList>
            <person name="Zhuang L."/>
        </authorList>
    </citation>
    <scope>NUCLEOTIDE SEQUENCE [LARGE SCALE GENOMIC DNA]</scope>
    <source>
        <strain evidence="13 14">C32</strain>
    </source>
</reference>
<keyword evidence="5 10" id="KW-0566">Pantothenate biosynthesis</keyword>
<evidence type="ECO:0000256" key="6">
    <source>
        <dbReference type="ARBA" id="ARBA00022857"/>
    </source>
</evidence>
<dbReference type="Gene3D" id="1.10.1040.10">
    <property type="entry name" value="N-(1-d-carboxylethyl)-l-norvaline Dehydrogenase, domain 2"/>
    <property type="match status" value="1"/>
</dbReference>
<organism evidence="13 14">
    <name type="scientific">Shewanella electrica</name>
    <dbReference type="NCBI Taxonomy" id="515560"/>
    <lineage>
        <taxon>Bacteria</taxon>
        <taxon>Pseudomonadati</taxon>
        <taxon>Pseudomonadota</taxon>
        <taxon>Gammaproteobacteria</taxon>
        <taxon>Alteromonadales</taxon>
        <taxon>Shewanellaceae</taxon>
        <taxon>Shewanella</taxon>
    </lineage>
</organism>
<dbReference type="Proteomes" id="UP001201549">
    <property type="component" value="Unassembled WGS sequence"/>
</dbReference>
<dbReference type="SUPFAM" id="SSF51735">
    <property type="entry name" value="NAD(P)-binding Rossmann-fold domains"/>
    <property type="match status" value="1"/>
</dbReference>
<comment type="catalytic activity">
    <reaction evidence="9 10">
        <text>(R)-pantoate + NADP(+) = 2-dehydropantoate + NADPH + H(+)</text>
        <dbReference type="Rhea" id="RHEA:16233"/>
        <dbReference type="ChEBI" id="CHEBI:11561"/>
        <dbReference type="ChEBI" id="CHEBI:15378"/>
        <dbReference type="ChEBI" id="CHEBI:15980"/>
        <dbReference type="ChEBI" id="CHEBI:57783"/>
        <dbReference type="ChEBI" id="CHEBI:58349"/>
        <dbReference type="EC" id="1.1.1.169"/>
    </reaction>
</comment>
<gene>
    <name evidence="13" type="ORF">L9G74_01430</name>
</gene>
<dbReference type="Gene3D" id="3.40.50.720">
    <property type="entry name" value="NAD(P)-binding Rossmann-like Domain"/>
    <property type="match status" value="1"/>
</dbReference>
<feature type="domain" description="Ketopantoate reductase N-terminal" evidence="11">
    <location>
        <begin position="3"/>
        <end position="158"/>
    </location>
</feature>
<proteinExistence type="inferred from homology"/>
<evidence type="ECO:0000256" key="4">
    <source>
        <dbReference type="ARBA" id="ARBA00019465"/>
    </source>
</evidence>
<dbReference type="InterPro" id="IPR050838">
    <property type="entry name" value="Ketopantoate_reductase"/>
</dbReference>
<dbReference type="EC" id="1.1.1.169" evidence="3 10"/>
<keyword evidence="6 10" id="KW-0521">NADP</keyword>
<keyword evidence="7 10" id="KW-0560">Oxidoreductase</keyword>
<evidence type="ECO:0000256" key="2">
    <source>
        <dbReference type="ARBA" id="ARBA00007870"/>
    </source>
</evidence>
<evidence type="ECO:0000313" key="13">
    <source>
        <dbReference type="EMBL" id="MCS4555089.1"/>
    </source>
</evidence>
<dbReference type="Pfam" id="PF08546">
    <property type="entry name" value="ApbA_C"/>
    <property type="match status" value="1"/>
</dbReference>
<accession>A0ABT2FFM9</accession>
<evidence type="ECO:0000256" key="7">
    <source>
        <dbReference type="ARBA" id="ARBA00023002"/>
    </source>
</evidence>